<feature type="region of interest" description="Disordered" evidence="1">
    <location>
        <begin position="32"/>
        <end position="53"/>
    </location>
</feature>
<sequence length="53" mass="5436">METIILALIGFGAVGFVVRKIWMTFQGKSSCGCGSSSCSGESADKGCSCCPPK</sequence>
<protein>
    <recommendedName>
        <fullName evidence="4">Virus attachment protein p12 family protein</fullName>
    </recommendedName>
</protein>
<proteinExistence type="predicted"/>
<reference evidence="2 3" key="1">
    <citation type="submission" date="2016-10" db="EMBL/GenBank/DDBJ databases">
        <authorList>
            <person name="de Groot N.N."/>
        </authorList>
    </citation>
    <scope>NUCLEOTIDE SEQUENCE [LARGE SCALE GENOMIC DNA]</scope>
    <source>
        <strain evidence="2 3">DSM 13305</strain>
    </source>
</reference>
<evidence type="ECO:0000256" key="1">
    <source>
        <dbReference type="SAM" id="MobiDB-lite"/>
    </source>
</evidence>
<gene>
    <name evidence="2" type="ORF">SAMN04490178_12081</name>
</gene>
<evidence type="ECO:0000313" key="2">
    <source>
        <dbReference type="EMBL" id="SEP35419.1"/>
    </source>
</evidence>
<dbReference type="STRING" id="112903.SAMN04490178_12081"/>
<accession>A0A1H8X693</accession>
<organism evidence="2 3">
    <name type="scientific">Propionispora vibrioides</name>
    <dbReference type="NCBI Taxonomy" id="112903"/>
    <lineage>
        <taxon>Bacteria</taxon>
        <taxon>Bacillati</taxon>
        <taxon>Bacillota</taxon>
        <taxon>Negativicutes</taxon>
        <taxon>Selenomonadales</taxon>
        <taxon>Sporomusaceae</taxon>
        <taxon>Propionispora</taxon>
    </lineage>
</organism>
<evidence type="ECO:0000313" key="3">
    <source>
        <dbReference type="Proteomes" id="UP000198847"/>
    </source>
</evidence>
<evidence type="ECO:0008006" key="4">
    <source>
        <dbReference type="Google" id="ProtNLM"/>
    </source>
</evidence>
<name>A0A1H8X693_9FIRM</name>
<dbReference type="RefSeq" id="WP_143050632.1">
    <property type="nucleotide sequence ID" value="NZ_FODY01000020.1"/>
</dbReference>
<dbReference type="EMBL" id="FODY01000020">
    <property type="protein sequence ID" value="SEP35419.1"/>
    <property type="molecule type" value="Genomic_DNA"/>
</dbReference>
<dbReference type="Proteomes" id="UP000198847">
    <property type="component" value="Unassembled WGS sequence"/>
</dbReference>
<dbReference type="AlphaFoldDB" id="A0A1H8X693"/>
<keyword evidence="3" id="KW-1185">Reference proteome</keyword>